<keyword evidence="2" id="KW-0406">Ion transport</keyword>
<feature type="compositionally biased region" description="Polar residues" evidence="1">
    <location>
        <begin position="198"/>
        <end position="209"/>
    </location>
</feature>
<protein>
    <submittedName>
        <fullName evidence="2">Small conductance calcium-activated potassium channel protein</fullName>
    </submittedName>
</protein>
<feature type="region of interest" description="Disordered" evidence="1">
    <location>
        <begin position="56"/>
        <end position="76"/>
    </location>
</feature>
<dbReference type="EMBL" id="HBUF01408804">
    <property type="protein sequence ID" value="CAG6738631.1"/>
    <property type="molecule type" value="Transcribed_RNA"/>
</dbReference>
<feature type="compositionally biased region" description="Polar residues" evidence="1">
    <location>
        <begin position="1"/>
        <end position="15"/>
    </location>
</feature>
<organism evidence="2">
    <name type="scientific">Cacopsylla melanoneura</name>
    <dbReference type="NCBI Taxonomy" id="428564"/>
    <lineage>
        <taxon>Eukaryota</taxon>
        <taxon>Metazoa</taxon>
        <taxon>Ecdysozoa</taxon>
        <taxon>Arthropoda</taxon>
        <taxon>Hexapoda</taxon>
        <taxon>Insecta</taxon>
        <taxon>Pterygota</taxon>
        <taxon>Neoptera</taxon>
        <taxon>Paraneoptera</taxon>
        <taxon>Hemiptera</taxon>
        <taxon>Sternorrhyncha</taxon>
        <taxon>Psylloidea</taxon>
        <taxon>Psyllidae</taxon>
        <taxon>Psyllinae</taxon>
        <taxon>Cacopsylla</taxon>
    </lineage>
</organism>
<evidence type="ECO:0000256" key="1">
    <source>
        <dbReference type="SAM" id="MobiDB-lite"/>
    </source>
</evidence>
<name>A0A8D8Z284_9HEMI</name>
<sequence length="289" mass="32046">METNSIVKPSPTNATNEDDQVANNNDFTNDETTTLLIRSVVKPVLMRQDCTTTLSPTPELINASPAMGESNDSGSVVAEQARSVPDIEIHCRNSNSRQSVQSSYLTPSRQVNCVCTHHERRKSHSLARSLSKESLQRYSFSNPPITPPVLLTTSPSSRIIRQSSQPESTHLLCYHSNQHITSSNHGMHHHPHHHHHSGCTNSPVPSMSLRQLRGDSRDQPYDPIAMIASESLRINGAIRQFKQAGILLSPYTLAQSRRARLRRALTDATSDTVHYAKTVHTPLSLSTKL</sequence>
<evidence type="ECO:0000313" key="2">
    <source>
        <dbReference type="EMBL" id="CAG6738631.1"/>
    </source>
</evidence>
<feature type="region of interest" description="Disordered" evidence="1">
    <location>
        <begin position="182"/>
        <end position="220"/>
    </location>
</feature>
<reference evidence="2" key="1">
    <citation type="submission" date="2021-05" db="EMBL/GenBank/DDBJ databases">
        <authorList>
            <person name="Alioto T."/>
            <person name="Alioto T."/>
            <person name="Gomez Garrido J."/>
        </authorList>
    </citation>
    <scope>NUCLEOTIDE SEQUENCE</scope>
</reference>
<keyword evidence="2" id="KW-0813">Transport</keyword>
<feature type="region of interest" description="Disordered" evidence="1">
    <location>
        <begin position="1"/>
        <end position="27"/>
    </location>
</feature>
<accession>A0A8D8Z284</accession>
<keyword evidence="2" id="KW-0407">Ion channel</keyword>
<dbReference type="EMBL" id="HBUF01408803">
    <property type="protein sequence ID" value="CAG6738630.1"/>
    <property type="molecule type" value="Transcribed_RNA"/>
</dbReference>
<feature type="compositionally biased region" description="Basic residues" evidence="1">
    <location>
        <begin position="186"/>
        <end position="197"/>
    </location>
</feature>
<proteinExistence type="predicted"/>
<dbReference type="GO" id="GO:0034220">
    <property type="term" value="P:monoatomic ion transmembrane transport"/>
    <property type="evidence" value="ECO:0007669"/>
    <property type="project" value="UniProtKB-KW"/>
</dbReference>
<dbReference type="AlphaFoldDB" id="A0A8D8Z284"/>